<feature type="region of interest" description="Disordered" evidence="1">
    <location>
        <begin position="16"/>
        <end position="92"/>
    </location>
</feature>
<dbReference type="InterPro" id="IPR024300">
    <property type="entry name" value="SipL_SPOCS_dom"/>
</dbReference>
<dbReference type="InterPro" id="IPR036779">
    <property type="entry name" value="LysM_dom_sf"/>
</dbReference>
<dbReference type="Pfam" id="PF12673">
    <property type="entry name" value="SipL"/>
    <property type="match status" value="2"/>
</dbReference>
<evidence type="ECO:0000256" key="1">
    <source>
        <dbReference type="SAM" id="MobiDB-lite"/>
    </source>
</evidence>
<organism evidence="3 4">
    <name type="scientific">Hominibacterium faecale</name>
    <dbReference type="NCBI Taxonomy" id="2839743"/>
    <lineage>
        <taxon>Bacteria</taxon>
        <taxon>Bacillati</taxon>
        <taxon>Bacillota</taxon>
        <taxon>Clostridia</taxon>
        <taxon>Peptostreptococcales</taxon>
        <taxon>Anaerovoracaceae</taxon>
        <taxon>Hominibacterium</taxon>
    </lineage>
</organism>
<dbReference type="Gene3D" id="3.10.350.10">
    <property type="entry name" value="LysM domain"/>
    <property type="match status" value="1"/>
</dbReference>
<dbReference type="SUPFAM" id="SSF54106">
    <property type="entry name" value="LysM domain"/>
    <property type="match status" value="1"/>
</dbReference>
<dbReference type="PROSITE" id="PS51782">
    <property type="entry name" value="LYSM"/>
    <property type="match status" value="1"/>
</dbReference>
<proteinExistence type="predicted"/>
<sequence>MTYDEKIPEFALQPAKTADENTDTAQINDGFDPTPYDRLLVPAREEGKASTEKEEEFSQDLPVLEETAANKPDQEQISEEKSFDATEKDNKQGLPKQILPEKVIEHKQEEELEPVFLGEEEIKESSETAAEPVKITPLAGQAVYNELKITAVAQNLETKIFVEEDILVPDIKPDLISILSMDGKAFLSSKEIQVGQGDDDSIKVTGEVGLQTIYLPDGKEDESVAIIQSRLPFKTDWQVTASPLSHLVIESKIERIDYSVINERKFRAKITLGLFLKEYAEKELQLFENLRGEQLELLKETVKMSHVALRKEESLEIAEDLKVKEGSPRPIKILKSDINVVENHKQTTSEKMVINAAVRVNILYLGEEEKDGEVIQKPAFYQGKADFTQFILMNKEDNLAMSKVSFNDKELEVTISEEEEDCFILKGSVNTSVEIYQNLEKEVVSDLYHSVKDTTYDYTEKMIEAVLGTGTTEISAREIVDVAERNGQLGKILYVNGRIKEQKSRAEQGRVTVEGILEGTVLCIPEDSEKQVFAIKQDIPFRGSIDIPAAEEGMKIDCQIGIKDLWSDKVNSKQAEINASLQLEVSAIKETALKLIKNPCFLENKQNKRPSSMVIYITRKNDSLWKIAKKYKTSIESIKKINELNDPINLQEGSRLLIVK</sequence>
<feature type="compositionally biased region" description="Basic and acidic residues" evidence="1">
    <location>
        <begin position="43"/>
        <end position="52"/>
    </location>
</feature>
<reference evidence="3" key="1">
    <citation type="submission" date="2022-09" db="EMBL/GenBank/DDBJ databases">
        <title>Culturomic study of gut microbiota in children with autism spectrum disorder.</title>
        <authorList>
            <person name="Efimov B.A."/>
            <person name="Chaplin A.V."/>
            <person name="Sokolova S.R."/>
            <person name="Pikina A.P."/>
            <person name="Korzhanova M."/>
            <person name="Belova V."/>
            <person name="Korostin D."/>
        </authorList>
    </citation>
    <scope>NUCLEOTIDE SEQUENCE</scope>
    <source>
        <strain evidence="3">ASD5510</strain>
    </source>
</reference>
<gene>
    <name evidence="3" type="ORF">OBO34_02875</name>
</gene>
<name>A0A9J6QUF1_9FIRM</name>
<dbReference type="EMBL" id="JAOSHN010000001">
    <property type="protein sequence ID" value="MCU7377294.1"/>
    <property type="molecule type" value="Genomic_DNA"/>
</dbReference>
<feature type="compositionally biased region" description="Basic and acidic residues" evidence="1">
    <location>
        <begin position="72"/>
        <end position="91"/>
    </location>
</feature>
<dbReference type="CDD" id="cd00118">
    <property type="entry name" value="LysM"/>
    <property type="match status" value="1"/>
</dbReference>
<dbReference type="SMART" id="SM00257">
    <property type="entry name" value="LysM"/>
    <property type="match status" value="1"/>
</dbReference>
<evidence type="ECO:0000259" key="2">
    <source>
        <dbReference type="PROSITE" id="PS51782"/>
    </source>
</evidence>
<dbReference type="Pfam" id="PF01476">
    <property type="entry name" value="LysM"/>
    <property type="match status" value="1"/>
</dbReference>
<keyword evidence="4" id="KW-1185">Reference proteome</keyword>
<dbReference type="AlphaFoldDB" id="A0A9J6QUF1"/>
<dbReference type="InterPro" id="IPR018392">
    <property type="entry name" value="LysM"/>
</dbReference>
<protein>
    <submittedName>
        <fullName evidence="3">DUF3794 domain-containing protein</fullName>
    </submittedName>
</protein>
<accession>A0A9J6QUF1</accession>
<comment type="caution">
    <text evidence="3">The sequence shown here is derived from an EMBL/GenBank/DDBJ whole genome shotgun (WGS) entry which is preliminary data.</text>
</comment>
<dbReference type="RefSeq" id="WP_253020707.1">
    <property type="nucleotide sequence ID" value="NZ_JAOSHN010000001.1"/>
</dbReference>
<evidence type="ECO:0000313" key="4">
    <source>
        <dbReference type="Proteomes" id="UP001065549"/>
    </source>
</evidence>
<evidence type="ECO:0000313" key="3">
    <source>
        <dbReference type="EMBL" id="MCU7377294.1"/>
    </source>
</evidence>
<feature type="domain" description="LysM" evidence="2">
    <location>
        <begin position="614"/>
        <end position="658"/>
    </location>
</feature>
<dbReference type="Proteomes" id="UP001065549">
    <property type="component" value="Unassembled WGS sequence"/>
</dbReference>